<dbReference type="InterPro" id="IPR036390">
    <property type="entry name" value="WH_DNA-bd_sf"/>
</dbReference>
<accession>A0A0U3CXJ9</accession>
<dbReference type="PATRIC" id="fig|230361.4.peg.1339"/>
<name>A0A0U3CXJ9_9EURY</name>
<dbReference type="EMBL" id="CP011266">
    <property type="protein sequence ID" value="ALT69076.1"/>
    <property type="molecule type" value="Genomic_DNA"/>
</dbReference>
<evidence type="ECO:0000259" key="4">
    <source>
        <dbReference type="PROSITE" id="PS50995"/>
    </source>
</evidence>
<dbReference type="Pfam" id="PF01047">
    <property type="entry name" value="MarR"/>
    <property type="match status" value="1"/>
</dbReference>
<dbReference type="OrthoDB" id="10712at2157"/>
<dbReference type="SMART" id="SM00347">
    <property type="entry name" value="HTH_MARR"/>
    <property type="match status" value="1"/>
</dbReference>
<dbReference type="Gene3D" id="1.10.10.10">
    <property type="entry name" value="Winged helix-like DNA-binding domain superfamily/Winged helix DNA-binding domain"/>
    <property type="match status" value="1"/>
</dbReference>
<dbReference type="InterPro" id="IPR023187">
    <property type="entry name" value="Tscrpt_reg_MarR-type_CS"/>
</dbReference>
<keyword evidence="1" id="KW-0805">Transcription regulation</keyword>
<dbReference type="GO" id="GO:0003677">
    <property type="term" value="F:DNA binding"/>
    <property type="evidence" value="ECO:0007669"/>
    <property type="project" value="UniProtKB-KW"/>
</dbReference>
<keyword evidence="3" id="KW-0804">Transcription</keyword>
<dbReference type="SUPFAM" id="SSF46785">
    <property type="entry name" value="Winged helix' DNA-binding domain"/>
    <property type="match status" value="1"/>
</dbReference>
<evidence type="ECO:0000313" key="5">
    <source>
        <dbReference type="EMBL" id="ALT69076.1"/>
    </source>
</evidence>
<dbReference type="PROSITE" id="PS50995">
    <property type="entry name" value="HTH_MARR_2"/>
    <property type="match status" value="1"/>
</dbReference>
<gene>
    <name evidence="5" type="ORF">sm9_1295</name>
</gene>
<dbReference type="Proteomes" id="UP000067738">
    <property type="component" value="Chromosome"/>
</dbReference>
<dbReference type="PRINTS" id="PR00598">
    <property type="entry name" value="HTHMARR"/>
</dbReference>
<keyword evidence="2" id="KW-0238">DNA-binding</keyword>
<evidence type="ECO:0000256" key="3">
    <source>
        <dbReference type="ARBA" id="ARBA00023163"/>
    </source>
</evidence>
<dbReference type="PANTHER" id="PTHR42756">
    <property type="entry name" value="TRANSCRIPTIONAL REGULATOR, MARR"/>
    <property type="match status" value="1"/>
</dbReference>
<dbReference type="KEGG" id="mmil:sm9_1295"/>
<dbReference type="InterPro" id="IPR036388">
    <property type="entry name" value="WH-like_DNA-bd_sf"/>
</dbReference>
<dbReference type="PROSITE" id="PS01117">
    <property type="entry name" value="HTH_MARR_1"/>
    <property type="match status" value="1"/>
</dbReference>
<feature type="domain" description="HTH marR-type" evidence="4">
    <location>
        <begin position="13"/>
        <end position="147"/>
    </location>
</feature>
<evidence type="ECO:0000256" key="2">
    <source>
        <dbReference type="ARBA" id="ARBA00023125"/>
    </source>
</evidence>
<keyword evidence="6" id="KW-1185">Reference proteome</keyword>
<evidence type="ECO:0000313" key="6">
    <source>
        <dbReference type="Proteomes" id="UP000067738"/>
    </source>
</evidence>
<reference evidence="5 6" key="1">
    <citation type="submission" date="2015-04" db="EMBL/GenBank/DDBJ databases">
        <title>The complete genome sequence of the rumen methanogen Methanobrevibacter millerae SM9.</title>
        <authorList>
            <person name="Leahy S.C."/>
            <person name="Kelly W.J."/>
            <person name="Pacheco D.M."/>
            <person name="Li D."/>
            <person name="Altermann E."/>
            <person name="Attwood G.T."/>
        </authorList>
    </citation>
    <scope>NUCLEOTIDE SEQUENCE [LARGE SCALE GENOMIC DNA]</scope>
    <source>
        <strain evidence="5 6">SM9</strain>
    </source>
</reference>
<sequence>MTHCDLEKVDAKDLPIGKLIGILAKAQSIYFNNMLSELDINITQLHILFEVAGDSTLNQEKIASRCNTNKGAIARSIKKLEDNGFIERTIDENNRRQNIISMTEKGEMTFNKSKDILKEFEDILFENQQEKENLQIILKNLAIKMTSLNEERFDKK</sequence>
<protein>
    <submittedName>
        <fullName evidence="5">Transcriptional regulator MarR family</fullName>
    </submittedName>
</protein>
<organism evidence="5 6">
    <name type="scientific">Methanobrevibacter millerae</name>
    <dbReference type="NCBI Taxonomy" id="230361"/>
    <lineage>
        <taxon>Archaea</taxon>
        <taxon>Methanobacteriati</taxon>
        <taxon>Methanobacteriota</taxon>
        <taxon>Methanomada group</taxon>
        <taxon>Methanobacteria</taxon>
        <taxon>Methanobacteriales</taxon>
        <taxon>Methanobacteriaceae</taxon>
        <taxon>Methanobrevibacter</taxon>
    </lineage>
</organism>
<dbReference type="AlphaFoldDB" id="A0A0U3CXJ9"/>
<proteinExistence type="predicted"/>
<dbReference type="InterPro" id="IPR000835">
    <property type="entry name" value="HTH_MarR-typ"/>
</dbReference>
<dbReference type="PANTHER" id="PTHR42756:SF1">
    <property type="entry name" value="TRANSCRIPTIONAL REPRESSOR OF EMRAB OPERON"/>
    <property type="match status" value="1"/>
</dbReference>
<evidence type="ECO:0000256" key="1">
    <source>
        <dbReference type="ARBA" id="ARBA00023015"/>
    </source>
</evidence>
<dbReference type="GO" id="GO:0003700">
    <property type="term" value="F:DNA-binding transcription factor activity"/>
    <property type="evidence" value="ECO:0007669"/>
    <property type="project" value="InterPro"/>
</dbReference>